<gene>
    <name evidence="1" type="ORF">LCGC14_0344600</name>
</gene>
<organism evidence="1">
    <name type="scientific">marine sediment metagenome</name>
    <dbReference type="NCBI Taxonomy" id="412755"/>
    <lineage>
        <taxon>unclassified sequences</taxon>
        <taxon>metagenomes</taxon>
        <taxon>ecological metagenomes</taxon>
    </lineage>
</organism>
<evidence type="ECO:0000313" key="1">
    <source>
        <dbReference type="EMBL" id="KKN78984.1"/>
    </source>
</evidence>
<proteinExistence type="predicted"/>
<sequence length="70" mass="8518">MKIVKRTYYKCDVCDEEIRSAWFRRIRTRRVLYYCRSYPINSLKVDLCDQCWDRVIETIQAFAMECPDGP</sequence>
<reference evidence="1" key="1">
    <citation type="journal article" date="2015" name="Nature">
        <title>Complex archaea that bridge the gap between prokaryotes and eukaryotes.</title>
        <authorList>
            <person name="Spang A."/>
            <person name="Saw J.H."/>
            <person name="Jorgensen S.L."/>
            <person name="Zaremba-Niedzwiedzka K."/>
            <person name="Martijn J."/>
            <person name="Lind A.E."/>
            <person name="van Eijk R."/>
            <person name="Schleper C."/>
            <person name="Guy L."/>
            <person name="Ettema T.J."/>
        </authorList>
    </citation>
    <scope>NUCLEOTIDE SEQUENCE</scope>
</reference>
<protein>
    <submittedName>
        <fullName evidence="1">Uncharacterized protein</fullName>
    </submittedName>
</protein>
<accession>A0A0F9TIC1</accession>
<dbReference type="AlphaFoldDB" id="A0A0F9TIC1"/>
<name>A0A0F9TIC1_9ZZZZ</name>
<comment type="caution">
    <text evidence="1">The sequence shown here is derived from an EMBL/GenBank/DDBJ whole genome shotgun (WGS) entry which is preliminary data.</text>
</comment>
<dbReference type="EMBL" id="LAZR01000254">
    <property type="protein sequence ID" value="KKN78984.1"/>
    <property type="molecule type" value="Genomic_DNA"/>
</dbReference>